<dbReference type="VEuPathDB" id="FungiDB:KRP22_2929"/>
<dbReference type="VEuPathDB" id="FungiDB:KRP23_3831"/>
<keyword evidence="7" id="KW-0472">Membrane</keyword>
<feature type="repeat" description="RCC1" evidence="5">
    <location>
        <begin position="1129"/>
        <end position="1163"/>
    </location>
</feature>
<reference evidence="9" key="2">
    <citation type="submission" date="2015-06" db="UniProtKB">
        <authorList>
            <consortium name="EnsemblProtists"/>
        </authorList>
    </citation>
    <scope>IDENTIFICATION</scope>
    <source>
        <strain evidence="9">Pr102</strain>
    </source>
</reference>
<dbReference type="AlphaFoldDB" id="H3HDF5"/>
<evidence type="ECO:0000256" key="1">
    <source>
        <dbReference type="ARBA" id="ARBA00001686"/>
    </source>
</evidence>
<dbReference type="Pfam" id="PF00454">
    <property type="entry name" value="PI3_PI4_kinase"/>
    <property type="match status" value="1"/>
</dbReference>
<dbReference type="VEuPathDB" id="FungiDB:KRP23_3832"/>
<feature type="compositionally biased region" description="Polar residues" evidence="6">
    <location>
        <begin position="499"/>
        <end position="513"/>
    </location>
</feature>
<dbReference type="Gene3D" id="3.30.1010.10">
    <property type="entry name" value="Phosphatidylinositol 3-kinase Catalytic Subunit, Chain A, domain 4"/>
    <property type="match status" value="1"/>
</dbReference>
<dbReference type="InterPro" id="IPR009091">
    <property type="entry name" value="RCC1/BLIP-II"/>
</dbReference>
<dbReference type="SUPFAM" id="SSF48371">
    <property type="entry name" value="ARM repeat"/>
    <property type="match status" value="1"/>
</dbReference>
<reference evidence="10" key="1">
    <citation type="journal article" date="2006" name="Science">
        <title>Phytophthora genome sequences uncover evolutionary origins and mechanisms of pathogenesis.</title>
        <authorList>
            <person name="Tyler B.M."/>
            <person name="Tripathy S."/>
            <person name="Zhang X."/>
            <person name="Dehal P."/>
            <person name="Jiang R.H."/>
            <person name="Aerts A."/>
            <person name="Arredondo F.D."/>
            <person name="Baxter L."/>
            <person name="Bensasson D."/>
            <person name="Beynon J.L."/>
            <person name="Chapman J."/>
            <person name="Damasceno C.M."/>
            <person name="Dorrance A.E."/>
            <person name="Dou D."/>
            <person name="Dickerman A.W."/>
            <person name="Dubchak I.L."/>
            <person name="Garbelotto M."/>
            <person name="Gijzen M."/>
            <person name="Gordon S.G."/>
            <person name="Govers F."/>
            <person name="Grunwald N.J."/>
            <person name="Huang W."/>
            <person name="Ivors K.L."/>
            <person name="Jones R.W."/>
            <person name="Kamoun S."/>
            <person name="Krampis K."/>
            <person name="Lamour K.H."/>
            <person name="Lee M.K."/>
            <person name="McDonald W.H."/>
            <person name="Medina M."/>
            <person name="Meijer H.J."/>
            <person name="Nordberg E.K."/>
            <person name="Maclean D.J."/>
            <person name="Ospina-Giraldo M.D."/>
            <person name="Morris P.F."/>
            <person name="Phuntumart V."/>
            <person name="Putnam N.H."/>
            <person name="Rash S."/>
            <person name="Rose J.K."/>
            <person name="Sakihama Y."/>
            <person name="Salamov A.A."/>
            <person name="Savidor A."/>
            <person name="Scheuring C.F."/>
            <person name="Smith B.M."/>
            <person name="Sobral B.W."/>
            <person name="Terry A."/>
            <person name="Torto-Alalibo T.A."/>
            <person name="Win J."/>
            <person name="Xu Z."/>
            <person name="Zhang H."/>
            <person name="Grigoriev I.V."/>
            <person name="Rokhsar D.S."/>
            <person name="Boore J.L."/>
        </authorList>
    </citation>
    <scope>NUCLEOTIDE SEQUENCE [LARGE SCALE GENOMIC DNA]</scope>
    <source>
        <strain evidence="10">Pr102</strain>
    </source>
</reference>
<dbReference type="InterPro" id="IPR016024">
    <property type="entry name" value="ARM-type_fold"/>
</dbReference>
<dbReference type="PROSITE" id="PS50012">
    <property type="entry name" value="RCC1_3"/>
    <property type="match status" value="3"/>
</dbReference>
<dbReference type="GO" id="GO:0016020">
    <property type="term" value="C:membrane"/>
    <property type="evidence" value="ECO:0000318"/>
    <property type="project" value="GO_Central"/>
</dbReference>
<feature type="transmembrane region" description="Helical" evidence="7">
    <location>
        <begin position="119"/>
        <end position="140"/>
    </location>
</feature>
<dbReference type="GO" id="GO:0005737">
    <property type="term" value="C:cytoplasm"/>
    <property type="evidence" value="ECO:0000318"/>
    <property type="project" value="GO_Central"/>
</dbReference>
<evidence type="ECO:0000256" key="3">
    <source>
        <dbReference type="ARBA" id="ARBA00022679"/>
    </source>
</evidence>
<sequence>MGVFNVLALSVETSVLGWFFLAPLAAPGGSHLLAADLRDALLVRQSLALQALLSLLRLLLFVYIRRRNKRVPSTRCFVFVVSLVEVAGCALGSLQPLLYVDGARLDTFSRYRRVAWGGLYVAVLGVLAVLSTLLQLGYILQLNKSRGRLSDDKLLRDVMGDTPRAKWRRKPKDTTFEAMVRLYAHQEGAVDRLVVSSDREEEEFEFYLPQLCSFLLLGAFPRSPQLSAILLQKCSMSHVFAHKMLWYLHSYCLHNPAFATDADFQRVQMLIEDVSERERGSQVSASAQEVEALLPGSQDDHYATFQENNDLERGVATSAISSKVPTVSGVEPFELETSFLGSLANISSNLRAVAYDRRNDMLRIWLQDLEDQYLPSNSLYLPVGNSYHRLKHIHVDESFTFSTRERVPFLLCAEVVDYPSPQEELVAQQHKRRTSGVFNGRRFTLSLWDNAIDTSASGLRSTLPDSARAQTVAASIVPVTTDFDDIDSVSSISGAWSPKSDTVHSPQSESSAASPHHLARFDSTDRFLQDLSERDSKLEEDEEAESSDPSSETRHQSVGEPPCVIFKERWAEKERRIQATSPYGKLPGWRLLPVIVKSDDDLRQEQLALQLIHQFAKVFEEFKVPVFIRPYDVIAISATSGLVEAISDTISIDSLKRNDREFTTLLDFFTRHFGDPSTPEFRQARANFVSSMAGYAIVCYLLQIKDRHNGNLLLDAEGHIIHIDFGFILANNPGNMAFEQAPFKLTADFVELMGGPRSAHFRRFRSLCVRSFLVARKYRHRFVLLVEMMLHGNEHLPCFAGDPKGTVERLAARFQPDLDINSCEDFVHELIDASLDNWRTRCSAMDQHLTRQARAEQKKKIKAAQRKLQPGWKPGRPKRRKRIAATMIQRCFRSHLLRQAFQRSRQNVRFTFTSLRAFGHARSRQHWRDVDLRRLSREELRLLALTLNLPSTGKKVLLICRIQRWVDQHVLANDMAAQAAARALENRRKAQGSVYFCEAHPGADLVDIRPLRGHYITSIAAGSESDAVYALDGARARGHAMALAKAGELFSWGDNAHGALGFAAESAAQVARNRATVVGALANYQAVAAAVGGHHSIAVNSHGQLGISPSSGMNVACGVLHSMALSSDGQVYSWGCSDDGILVNLVVLTIACGAWHSACIAAEPSQVASGAGRLFTWGTGIYGQLGSGKAQVTMRNAPHGSVDGG</sequence>
<evidence type="ECO:0000256" key="2">
    <source>
        <dbReference type="ARBA" id="ARBA00012169"/>
    </source>
</evidence>
<dbReference type="InterPro" id="IPR042236">
    <property type="entry name" value="PI3K_accessory_sf"/>
</dbReference>
<keyword evidence="7" id="KW-1133">Transmembrane helix</keyword>
<dbReference type="InterPro" id="IPR011009">
    <property type="entry name" value="Kinase-like_dom_sf"/>
</dbReference>
<feature type="region of interest" description="Disordered" evidence="6">
    <location>
        <begin position="494"/>
        <end position="516"/>
    </location>
</feature>
<evidence type="ECO:0000259" key="8">
    <source>
        <dbReference type="PROSITE" id="PS50290"/>
    </source>
</evidence>
<feature type="transmembrane region" description="Helical" evidence="7">
    <location>
        <begin position="7"/>
        <end position="26"/>
    </location>
</feature>
<dbReference type="eggNOG" id="KOG0941">
    <property type="taxonomic scope" value="Eukaryota"/>
</dbReference>
<dbReference type="EnsemblProtists" id="Phyra96102">
    <property type="protein sequence ID" value="Phyra96102"/>
    <property type="gene ID" value="Phyra96102"/>
</dbReference>
<dbReference type="InterPro" id="IPR000408">
    <property type="entry name" value="Reg_chr_condens"/>
</dbReference>
<dbReference type="PANTHER" id="PTHR10048:SF22">
    <property type="entry name" value="PHOSPHATIDYLINOSITOL 4-KINASE BETA"/>
    <property type="match status" value="1"/>
</dbReference>
<dbReference type="PROSITE" id="PS50290">
    <property type="entry name" value="PI3_4_KINASE_3"/>
    <property type="match status" value="1"/>
</dbReference>
<dbReference type="HOGENOM" id="CLU_005963_2_0_1"/>
<dbReference type="PROSITE" id="PS50096">
    <property type="entry name" value="IQ"/>
    <property type="match status" value="1"/>
</dbReference>
<dbReference type="InterPro" id="IPR000403">
    <property type="entry name" value="PI3/4_kinase_cat_dom"/>
</dbReference>
<feature type="repeat" description="RCC1" evidence="5">
    <location>
        <begin position="1172"/>
        <end position="1205"/>
    </location>
</feature>
<dbReference type="Gene3D" id="1.25.40.70">
    <property type="entry name" value="Phosphatidylinositol 3-kinase, accessory domain (PIK)"/>
    <property type="match status" value="1"/>
</dbReference>
<accession>H3HDF5</accession>
<dbReference type="InterPro" id="IPR036940">
    <property type="entry name" value="PI3/4_kinase_cat_sf"/>
</dbReference>
<dbReference type="GO" id="GO:0004430">
    <property type="term" value="F:1-phosphatidylinositol 4-kinase activity"/>
    <property type="evidence" value="ECO:0000318"/>
    <property type="project" value="GO_Central"/>
</dbReference>
<dbReference type="SMART" id="SM00146">
    <property type="entry name" value="PI3Kc"/>
    <property type="match status" value="1"/>
</dbReference>
<dbReference type="PROSITE" id="PS00916">
    <property type="entry name" value="PI3_4_KINASE_2"/>
    <property type="match status" value="1"/>
</dbReference>
<keyword evidence="3" id="KW-0808">Transferase</keyword>
<evidence type="ECO:0000256" key="5">
    <source>
        <dbReference type="PROSITE-ProRule" id="PRU00235"/>
    </source>
</evidence>
<feature type="repeat" description="RCC1" evidence="5">
    <location>
        <begin position="1047"/>
        <end position="1102"/>
    </location>
</feature>
<dbReference type="PANTHER" id="PTHR10048">
    <property type="entry name" value="PHOSPHATIDYLINOSITOL KINASE"/>
    <property type="match status" value="1"/>
</dbReference>
<evidence type="ECO:0000256" key="6">
    <source>
        <dbReference type="SAM" id="MobiDB-lite"/>
    </source>
</evidence>
<dbReference type="GO" id="GO:0046854">
    <property type="term" value="P:phosphatidylinositol phosphate biosynthetic process"/>
    <property type="evidence" value="ECO:0000318"/>
    <property type="project" value="GO_Central"/>
</dbReference>
<dbReference type="InterPro" id="IPR018936">
    <property type="entry name" value="PI3/4_kinase_CS"/>
</dbReference>
<dbReference type="PROSITE" id="PS00915">
    <property type="entry name" value="PI3_4_KINASE_1"/>
    <property type="match status" value="1"/>
</dbReference>
<dbReference type="GO" id="GO:0048015">
    <property type="term" value="P:phosphatidylinositol-mediated signaling"/>
    <property type="evidence" value="ECO:0000318"/>
    <property type="project" value="GO_Central"/>
</dbReference>
<feature type="domain" description="PI3K/PI4K catalytic" evidence="8">
    <location>
        <begin position="548"/>
        <end position="839"/>
    </location>
</feature>
<dbReference type="Gene3D" id="2.130.10.30">
    <property type="entry name" value="Regulator of chromosome condensation 1/beta-lactamase-inhibitor protein II"/>
    <property type="match status" value="1"/>
</dbReference>
<dbReference type="InterPro" id="IPR015433">
    <property type="entry name" value="PI3/4_kinase"/>
</dbReference>
<dbReference type="Proteomes" id="UP000005238">
    <property type="component" value="Unassembled WGS sequence"/>
</dbReference>
<feature type="transmembrane region" description="Helical" evidence="7">
    <location>
        <begin position="46"/>
        <end position="64"/>
    </location>
</feature>
<dbReference type="SUPFAM" id="SSF50985">
    <property type="entry name" value="RCC1/BLIP-II"/>
    <property type="match status" value="1"/>
</dbReference>
<evidence type="ECO:0000313" key="9">
    <source>
        <dbReference type="EnsemblProtists" id="Phyra96102"/>
    </source>
</evidence>
<proteinExistence type="predicted"/>
<evidence type="ECO:0000256" key="7">
    <source>
        <dbReference type="SAM" id="Phobius"/>
    </source>
</evidence>
<dbReference type="FunFam" id="3.30.1010.10:FF:000062">
    <property type="entry name" value="Phosphatidylinositol 4-kinase PIK1alpha"/>
    <property type="match status" value="1"/>
</dbReference>
<evidence type="ECO:0000256" key="4">
    <source>
        <dbReference type="ARBA" id="ARBA00022777"/>
    </source>
</evidence>
<dbReference type="EMBL" id="DS566059">
    <property type="status" value="NOT_ANNOTATED_CDS"/>
    <property type="molecule type" value="Genomic_DNA"/>
</dbReference>
<dbReference type="VEuPathDB" id="FungiDB:KRP22_2928"/>
<dbReference type="InParanoid" id="H3HDF5"/>
<dbReference type="InterPro" id="IPR057754">
    <property type="entry name" value="PI4-kinase_beta/PIK1_cat"/>
</dbReference>
<dbReference type="OMA" id="YDKYQRW"/>
<keyword evidence="4" id="KW-0418">Kinase</keyword>
<evidence type="ECO:0000313" key="10">
    <source>
        <dbReference type="Proteomes" id="UP000005238"/>
    </source>
</evidence>
<feature type="region of interest" description="Disordered" evidence="6">
    <location>
        <begin position="534"/>
        <end position="558"/>
    </location>
</feature>
<dbReference type="EC" id="2.7.1.67" evidence="2"/>
<dbReference type="PROSITE" id="PS00626">
    <property type="entry name" value="RCC1_2"/>
    <property type="match status" value="1"/>
</dbReference>
<dbReference type="Gene3D" id="1.10.1070.11">
    <property type="entry name" value="Phosphatidylinositol 3-/4-kinase, catalytic domain"/>
    <property type="match status" value="1"/>
</dbReference>
<dbReference type="FunFam" id="1.10.1070.11:FF:000016">
    <property type="entry name" value="PIK1p Phosphatidylinositol 4-kinase"/>
    <property type="match status" value="1"/>
</dbReference>
<keyword evidence="7" id="KW-0812">Transmembrane</keyword>
<dbReference type="CDD" id="cd05168">
    <property type="entry name" value="PI4Kc_III_beta"/>
    <property type="match status" value="1"/>
</dbReference>
<dbReference type="Pfam" id="PF13540">
    <property type="entry name" value="RCC1_2"/>
    <property type="match status" value="1"/>
</dbReference>
<dbReference type="STRING" id="164328.H3HDF5"/>
<keyword evidence="10" id="KW-1185">Reference proteome</keyword>
<dbReference type="VEuPathDB" id="FungiDB:KRP23_8420"/>
<dbReference type="CDD" id="cd23767">
    <property type="entry name" value="IQCD"/>
    <property type="match status" value="1"/>
</dbReference>
<protein>
    <recommendedName>
        <fullName evidence="2">1-phosphatidylinositol 4-kinase</fullName>
        <ecNumber evidence="2">2.7.1.67</ecNumber>
    </recommendedName>
</protein>
<dbReference type="eggNOG" id="KOG0903">
    <property type="taxonomic scope" value="Eukaryota"/>
</dbReference>
<comment type="catalytic activity">
    <reaction evidence="1">
        <text>a 1,2-diacyl-sn-glycero-3-phospho-(1D-myo-inositol) + ATP = a 1,2-diacyl-sn-glycero-3-phospho-(1D-myo-inositol 4-phosphate) + ADP + H(+)</text>
        <dbReference type="Rhea" id="RHEA:19877"/>
        <dbReference type="ChEBI" id="CHEBI:15378"/>
        <dbReference type="ChEBI" id="CHEBI:30616"/>
        <dbReference type="ChEBI" id="CHEBI:57880"/>
        <dbReference type="ChEBI" id="CHEBI:58178"/>
        <dbReference type="ChEBI" id="CHEBI:456216"/>
        <dbReference type="EC" id="2.7.1.67"/>
    </reaction>
</comment>
<name>H3HDF5_PHYRM</name>
<dbReference type="VEuPathDB" id="FungiDB:KRP22_9953"/>
<dbReference type="SUPFAM" id="SSF56112">
    <property type="entry name" value="Protein kinase-like (PK-like)"/>
    <property type="match status" value="1"/>
</dbReference>
<organism evidence="9 10">
    <name type="scientific">Phytophthora ramorum</name>
    <name type="common">Sudden oak death agent</name>
    <dbReference type="NCBI Taxonomy" id="164328"/>
    <lineage>
        <taxon>Eukaryota</taxon>
        <taxon>Sar</taxon>
        <taxon>Stramenopiles</taxon>
        <taxon>Oomycota</taxon>
        <taxon>Peronosporomycetes</taxon>
        <taxon>Peronosporales</taxon>
        <taxon>Peronosporaceae</taxon>
        <taxon>Phytophthora</taxon>
    </lineage>
</organism>